<dbReference type="EMBL" id="FOIR01000002">
    <property type="protein sequence ID" value="SEW22067.1"/>
    <property type="molecule type" value="Genomic_DNA"/>
</dbReference>
<dbReference type="GO" id="GO:0005524">
    <property type="term" value="F:ATP binding"/>
    <property type="evidence" value="ECO:0007669"/>
    <property type="project" value="UniProtKB-KW"/>
</dbReference>
<evidence type="ECO:0000256" key="17">
    <source>
        <dbReference type="ARBA" id="ARBA00024827"/>
    </source>
</evidence>
<keyword evidence="7" id="KW-0963">Cytoplasm</keyword>
<feature type="transmembrane region" description="Helical" evidence="19">
    <location>
        <begin position="12"/>
        <end position="33"/>
    </location>
</feature>
<keyword evidence="19" id="KW-0812">Transmembrane</keyword>
<dbReference type="Pfam" id="PF02518">
    <property type="entry name" value="HATPase_c"/>
    <property type="match status" value="1"/>
</dbReference>
<evidence type="ECO:0000256" key="13">
    <source>
        <dbReference type="ARBA" id="ARBA00022840"/>
    </source>
</evidence>
<evidence type="ECO:0000256" key="7">
    <source>
        <dbReference type="ARBA" id="ARBA00022490"/>
    </source>
</evidence>
<dbReference type="PROSITE" id="PS50109">
    <property type="entry name" value="HIS_KIN"/>
    <property type="match status" value="1"/>
</dbReference>
<keyword evidence="9" id="KW-0808">Transferase</keyword>
<dbReference type="GO" id="GO:0005737">
    <property type="term" value="C:cytoplasm"/>
    <property type="evidence" value="ECO:0007669"/>
    <property type="project" value="UniProtKB-SubCell"/>
</dbReference>
<dbReference type="InterPro" id="IPR005467">
    <property type="entry name" value="His_kinase_dom"/>
</dbReference>
<dbReference type="Gene3D" id="3.30.565.10">
    <property type="entry name" value="Histidine kinase-like ATPase, C-terminal domain"/>
    <property type="match status" value="1"/>
</dbReference>
<dbReference type="RefSeq" id="WP_090258463.1">
    <property type="nucleotide sequence ID" value="NZ_FOIR01000002.1"/>
</dbReference>
<keyword evidence="8" id="KW-0597">Phosphoprotein</keyword>
<dbReference type="OrthoDB" id="9760839at2"/>
<keyword evidence="6" id="KW-0004">4Fe-4S</keyword>
<gene>
    <name evidence="21" type="ORF">SAMN05216290_2021</name>
</gene>
<keyword evidence="13" id="KW-0067">ATP-binding</keyword>
<evidence type="ECO:0000259" key="20">
    <source>
        <dbReference type="PROSITE" id="PS50109"/>
    </source>
</evidence>
<dbReference type="PANTHER" id="PTHR24421:SF10">
    <property type="entry name" value="NITRATE_NITRITE SENSOR PROTEIN NARQ"/>
    <property type="match status" value="1"/>
</dbReference>
<comment type="subcellular location">
    <subcellularLocation>
        <location evidence="3">Cytoplasm</location>
    </subcellularLocation>
</comment>
<evidence type="ECO:0000256" key="11">
    <source>
        <dbReference type="ARBA" id="ARBA00022741"/>
    </source>
</evidence>
<keyword evidence="14" id="KW-0408">Iron</keyword>
<dbReference type="SUPFAM" id="SSF55874">
    <property type="entry name" value="ATPase domain of HSP90 chaperone/DNA topoisomerase II/histidine kinase"/>
    <property type="match status" value="1"/>
</dbReference>
<evidence type="ECO:0000256" key="19">
    <source>
        <dbReference type="SAM" id="Phobius"/>
    </source>
</evidence>
<evidence type="ECO:0000256" key="14">
    <source>
        <dbReference type="ARBA" id="ARBA00023004"/>
    </source>
</evidence>
<sequence length="267" mass="29993">MESAQNYNQIILYGGTMAMLLMAASIAIFIYLYQRKLIKKKLEFQAVNDQLKERELTAAYDIMQAQDEERKRIAADIHDNLGSIMVTLTMYADSLTSDRPDKERIAEKISEVANLAAKETRKVSHQLHSGVLQHFGLKSALTDLKETVGGTSQVNFNLDYPQDIPMSTELAINLYRVCQELVNNSLKHSKAKTLNFKVEQADEQLVLEYSDDGIGFDPEKVKKGLGLNGIETRIQPYNGKLAISSPSRGSLFRIHIPYGEHIQVVTS</sequence>
<dbReference type="InterPro" id="IPR004358">
    <property type="entry name" value="Sig_transdc_His_kin-like_C"/>
</dbReference>
<keyword evidence="22" id="KW-1185">Reference proteome</keyword>
<evidence type="ECO:0000256" key="1">
    <source>
        <dbReference type="ARBA" id="ARBA00000085"/>
    </source>
</evidence>
<dbReference type="InterPro" id="IPR011712">
    <property type="entry name" value="Sig_transdc_His_kin_sub3_dim/P"/>
</dbReference>
<dbReference type="Proteomes" id="UP000199437">
    <property type="component" value="Unassembled WGS sequence"/>
</dbReference>
<protein>
    <recommendedName>
        <fullName evidence="5">Oxygen sensor histidine kinase NreB</fullName>
        <ecNumber evidence="4">2.7.13.3</ecNumber>
    </recommendedName>
    <alternativeName>
        <fullName evidence="18">Nitrogen regulation protein B</fullName>
    </alternativeName>
</protein>
<evidence type="ECO:0000313" key="21">
    <source>
        <dbReference type="EMBL" id="SEW22067.1"/>
    </source>
</evidence>
<dbReference type="Gene3D" id="1.20.5.1930">
    <property type="match status" value="1"/>
</dbReference>
<dbReference type="GO" id="GO:0000155">
    <property type="term" value="F:phosphorelay sensor kinase activity"/>
    <property type="evidence" value="ECO:0007669"/>
    <property type="project" value="InterPro"/>
</dbReference>
<dbReference type="CDD" id="cd16917">
    <property type="entry name" value="HATPase_UhpB-NarQ-NarX-like"/>
    <property type="match status" value="1"/>
</dbReference>
<keyword evidence="15" id="KW-0902">Two-component regulatory system</keyword>
<name>A0A1I0Q5B0_9BACT</name>
<evidence type="ECO:0000256" key="2">
    <source>
        <dbReference type="ARBA" id="ARBA00001966"/>
    </source>
</evidence>
<evidence type="ECO:0000256" key="8">
    <source>
        <dbReference type="ARBA" id="ARBA00022553"/>
    </source>
</evidence>
<keyword evidence="11" id="KW-0547">Nucleotide-binding</keyword>
<dbReference type="GO" id="GO:0046872">
    <property type="term" value="F:metal ion binding"/>
    <property type="evidence" value="ECO:0007669"/>
    <property type="project" value="UniProtKB-KW"/>
</dbReference>
<keyword evidence="19" id="KW-1133">Transmembrane helix</keyword>
<dbReference type="SMART" id="SM00387">
    <property type="entry name" value="HATPase_c"/>
    <property type="match status" value="1"/>
</dbReference>
<dbReference type="InterPro" id="IPR036890">
    <property type="entry name" value="HATPase_C_sf"/>
</dbReference>
<dbReference type="Pfam" id="PF07730">
    <property type="entry name" value="HisKA_3"/>
    <property type="match status" value="1"/>
</dbReference>
<dbReference type="GO" id="GO:0016020">
    <property type="term" value="C:membrane"/>
    <property type="evidence" value="ECO:0007669"/>
    <property type="project" value="InterPro"/>
</dbReference>
<evidence type="ECO:0000256" key="3">
    <source>
        <dbReference type="ARBA" id="ARBA00004496"/>
    </source>
</evidence>
<dbReference type="PANTHER" id="PTHR24421">
    <property type="entry name" value="NITRATE/NITRITE SENSOR PROTEIN NARX-RELATED"/>
    <property type="match status" value="1"/>
</dbReference>
<dbReference type="EC" id="2.7.13.3" evidence="4"/>
<dbReference type="PRINTS" id="PR00344">
    <property type="entry name" value="BCTRLSENSOR"/>
</dbReference>
<evidence type="ECO:0000256" key="5">
    <source>
        <dbReference type="ARBA" id="ARBA00017322"/>
    </source>
</evidence>
<keyword evidence="12 21" id="KW-0418">Kinase</keyword>
<dbReference type="GO" id="GO:0046983">
    <property type="term" value="F:protein dimerization activity"/>
    <property type="evidence" value="ECO:0007669"/>
    <property type="project" value="InterPro"/>
</dbReference>
<evidence type="ECO:0000256" key="9">
    <source>
        <dbReference type="ARBA" id="ARBA00022679"/>
    </source>
</evidence>
<evidence type="ECO:0000313" key="22">
    <source>
        <dbReference type="Proteomes" id="UP000199437"/>
    </source>
</evidence>
<comment type="cofactor">
    <cofactor evidence="2">
        <name>[4Fe-4S] cluster</name>
        <dbReference type="ChEBI" id="CHEBI:49883"/>
    </cofactor>
</comment>
<proteinExistence type="predicted"/>
<dbReference type="GO" id="GO:0051539">
    <property type="term" value="F:4 iron, 4 sulfur cluster binding"/>
    <property type="evidence" value="ECO:0007669"/>
    <property type="project" value="UniProtKB-KW"/>
</dbReference>
<feature type="domain" description="Histidine kinase" evidence="20">
    <location>
        <begin position="72"/>
        <end position="260"/>
    </location>
</feature>
<evidence type="ECO:0000256" key="12">
    <source>
        <dbReference type="ARBA" id="ARBA00022777"/>
    </source>
</evidence>
<evidence type="ECO:0000256" key="18">
    <source>
        <dbReference type="ARBA" id="ARBA00030800"/>
    </source>
</evidence>
<keyword evidence="10" id="KW-0479">Metal-binding</keyword>
<comment type="catalytic activity">
    <reaction evidence="1">
        <text>ATP + protein L-histidine = ADP + protein N-phospho-L-histidine.</text>
        <dbReference type="EC" id="2.7.13.3"/>
    </reaction>
</comment>
<keyword evidence="16" id="KW-0411">Iron-sulfur</keyword>
<dbReference type="InterPro" id="IPR003594">
    <property type="entry name" value="HATPase_dom"/>
</dbReference>
<dbReference type="STRING" id="1267423.SAMN05216290_2021"/>
<evidence type="ECO:0000256" key="16">
    <source>
        <dbReference type="ARBA" id="ARBA00023014"/>
    </source>
</evidence>
<organism evidence="21 22">
    <name type="scientific">Roseivirga pacifica</name>
    <dbReference type="NCBI Taxonomy" id="1267423"/>
    <lineage>
        <taxon>Bacteria</taxon>
        <taxon>Pseudomonadati</taxon>
        <taxon>Bacteroidota</taxon>
        <taxon>Cytophagia</taxon>
        <taxon>Cytophagales</taxon>
        <taxon>Roseivirgaceae</taxon>
        <taxon>Roseivirga</taxon>
    </lineage>
</organism>
<comment type="function">
    <text evidence="17">Member of the two-component regulatory system NreB/NreC involved in the control of dissimilatory nitrate/nitrite reduction in response to oxygen. NreB functions as a direct oxygen sensor histidine kinase which is autophosphorylated, in the absence of oxygen, probably at the conserved histidine residue, and transfers its phosphate group probably to a conserved aspartate residue of NreC. NreB/NreC activates the expression of the nitrate (narGHJI) and nitrite (nir) reductase operons, as well as the putative nitrate transporter gene narT.</text>
</comment>
<evidence type="ECO:0000256" key="10">
    <source>
        <dbReference type="ARBA" id="ARBA00022723"/>
    </source>
</evidence>
<evidence type="ECO:0000256" key="15">
    <source>
        <dbReference type="ARBA" id="ARBA00023012"/>
    </source>
</evidence>
<accession>A0A1I0Q5B0</accession>
<keyword evidence="19" id="KW-0472">Membrane</keyword>
<dbReference type="AlphaFoldDB" id="A0A1I0Q5B0"/>
<evidence type="ECO:0000256" key="6">
    <source>
        <dbReference type="ARBA" id="ARBA00022485"/>
    </source>
</evidence>
<evidence type="ECO:0000256" key="4">
    <source>
        <dbReference type="ARBA" id="ARBA00012438"/>
    </source>
</evidence>
<dbReference type="GeneID" id="99986735"/>
<reference evidence="22" key="1">
    <citation type="submission" date="2016-10" db="EMBL/GenBank/DDBJ databases">
        <authorList>
            <person name="Varghese N."/>
            <person name="Submissions S."/>
        </authorList>
    </citation>
    <scope>NUCLEOTIDE SEQUENCE [LARGE SCALE GENOMIC DNA]</scope>
    <source>
        <strain evidence="22">CGMCC 1.12402</strain>
    </source>
</reference>
<dbReference type="InterPro" id="IPR050482">
    <property type="entry name" value="Sensor_HK_TwoCompSys"/>
</dbReference>